<feature type="transmembrane region" description="Helical" evidence="1">
    <location>
        <begin position="77"/>
        <end position="100"/>
    </location>
</feature>
<keyword evidence="1" id="KW-1133">Transmembrane helix</keyword>
<comment type="caution">
    <text evidence="2">The sequence shown here is derived from an EMBL/GenBank/DDBJ whole genome shotgun (WGS) entry which is preliminary data.</text>
</comment>
<name>A0A1F5NS44_9BACT</name>
<evidence type="ECO:0000313" key="3">
    <source>
        <dbReference type="Proteomes" id="UP000176233"/>
    </source>
</evidence>
<feature type="transmembrane region" description="Helical" evidence="1">
    <location>
        <begin position="36"/>
        <end position="57"/>
    </location>
</feature>
<proteinExistence type="predicted"/>
<feature type="transmembrane region" description="Helical" evidence="1">
    <location>
        <begin position="170"/>
        <end position="192"/>
    </location>
</feature>
<dbReference type="Pfam" id="PF18895">
    <property type="entry name" value="T4SS_pilin"/>
    <property type="match status" value="2"/>
</dbReference>
<keyword evidence="1" id="KW-0812">Transmembrane</keyword>
<keyword evidence="1" id="KW-0472">Membrane</keyword>
<dbReference type="EMBL" id="MFEJ01000011">
    <property type="protein sequence ID" value="OGE80489.1"/>
    <property type="molecule type" value="Genomic_DNA"/>
</dbReference>
<dbReference type="InterPro" id="IPR043993">
    <property type="entry name" value="T4SS_pilin"/>
</dbReference>
<accession>A0A1F5NS44</accession>
<gene>
    <name evidence="2" type="ORF">A2660_01355</name>
</gene>
<feature type="transmembrane region" description="Helical" evidence="1">
    <location>
        <begin position="132"/>
        <end position="149"/>
    </location>
</feature>
<dbReference type="Proteomes" id="UP000176233">
    <property type="component" value="Unassembled WGS sequence"/>
</dbReference>
<dbReference type="AlphaFoldDB" id="A0A1F5NS44"/>
<evidence type="ECO:0000313" key="2">
    <source>
        <dbReference type="EMBL" id="OGE80489.1"/>
    </source>
</evidence>
<sequence>MKYLLARLAMAACDPYANKLCDPTGAGTIDVFIKNLFNAAIVLVALITIGVVVYSGFRMMMSGGNQEQLSKAKSSFLWSLMGFVTISFGFAIVSGIMKFFDARDISPSSGQPENLLLTSDILQFAKTVFDSALSLVGLVALLLIIFNGFRYITAQGNEEQTSQAKQGLQWSIVGLIISILAYVIVTATAKLFNLA</sequence>
<evidence type="ECO:0000256" key="1">
    <source>
        <dbReference type="SAM" id="Phobius"/>
    </source>
</evidence>
<organism evidence="2 3">
    <name type="scientific">Candidatus Doudnabacteria bacterium RIFCSPHIGHO2_01_FULL_45_18</name>
    <dbReference type="NCBI Taxonomy" id="1817823"/>
    <lineage>
        <taxon>Bacteria</taxon>
        <taxon>Candidatus Doudnaibacteriota</taxon>
    </lineage>
</organism>
<reference evidence="2 3" key="1">
    <citation type="journal article" date="2016" name="Nat. Commun.">
        <title>Thousands of microbial genomes shed light on interconnected biogeochemical processes in an aquifer system.</title>
        <authorList>
            <person name="Anantharaman K."/>
            <person name="Brown C.T."/>
            <person name="Hug L.A."/>
            <person name="Sharon I."/>
            <person name="Castelle C.J."/>
            <person name="Probst A.J."/>
            <person name="Thomas B.C."/>
            <person name="Singh A."/>
            <person name="Wilkins M.J."/>
            <person name="Karaoz U."/>
            <person name="Brodie E.L."/>
            <person name="Williams K.H."/>
            <person name="Hubbard S.S."/>
            <person name="Banfield J.F."/>
        </authorList>
    </citation>
    <scope>NUCLEOTIDE SEQUENCE [LARGE SCALE GENOMIC DNA]</scope>
</reference>
<protein>
    <submittedName>
        <fullName evidence="2">Uncharacterized protein</fullName>
    </submittedName>
</protein>